<dbReference type="AlphaFoldDB" id="A0A085G8J6"/>
<dbReference type="RefSeq" id="WP_034792079.1">
    <property type="nucleotide sequence ID" value="NZ_JMPJ01000061.1"/>
</dbReference>
<feature type="domain" description="Phospholipase/carboxylesterase/thioesterase" evidence="3">
    <location>
        <begin position="6"/>
        <end position="203"/>
    </location>
</feature>
<evidence type="ECO:0000259" key="3">
    <source>
        <dbReference type="Pfam" id="PF02230"/>
    </source>
</evidence>
<dbReference type="EC" id="3.-.-.-" evidence="4"/>
<sequence length="208" mass="22422">MASQNVIVQQPEGVANKLILLFHGVGDNPVSMGEVGKFFAKAFPQALVVSIGSPDVCDFGRGFQWFSVQGVTEKNRQSRIDEAMPLFVRTVREWQASSGVAAEDTAIIGFSQGTIMALESTKVEQALAGQIIAYSGRFANLPEQPIAAGTAVHLIHGEQDPIINPYQSKTAFERLQSLGAEVTLDLLPHMAHGLDEQMIALALGYLRG</sequence>
<dbReference type="PANTHER" id="PTHR10655:SF17">
    <property type="entry name" value="LYSOPHOSPHOLIPASE-LIKE PROTEIN 1"/>
    <property type="match status" value="1"/>
</dbReference>
<dbReference type="Proteomes" id="UP000028640">
    <property type="component" value="Unassembled WGS sequence"/>
</dbReference>
<organism evidence="4 5">
    <name type="scientific">Ewingella americana (strain ATCC 33852 / DSM 4580 / CCUG 14506 / JCM 5911 / LMG 7869 / NCTC 12157 / CDC 1468-78)</name>
    <dbReference type="NCBI Taxonomy" id="910964"/>
    <lineage>
        <taxon>Bacteria</taxon>
        <taxon>Pseudomonadati</taxon>
        <taxon>Pseudomonadota</taxon>
        <taxon>Gammaproteobacteria</taxon>
        <taxon>Enterobacterales</taxon>
        <taxon>Yersiniaceae</taxon>
        <taxon>Ewingella</taxon>
    </lineage>
</organism>
<dbReference type="InterPro" id="IPR029058">
    <property type="entry name" value="AB_hydrolase_fold"/>
</dbReference>
<dbReference type="STRING" id="910964.GEAM_2560"/>
<dbReference type="NCBIfam" id="NF008525">
    <property type="entry name" value="PRK11460.1"/>
    <property type="match status" value="1"/>
</dbReference>
<keyword evidence="2 4" id="KW-0378">Hydrolase</keyword>
<dbReference type="eggNOG" id="COG0400">
    <property type="taxonomic scope" value="Bacteria"/>
</dbReference>
<comment type="caution">
    <text evidence="4">The sequence shown here is derived from an EMBL/GenBank/DDBJ whole genome shotgun (WGS) entry which is preliminary data.</text>
</comment>
<evidence type="ECO:0000256" key="2">
    <source>
        <dbReference type="ARBA" id="ARBA00022801"/>
    </source>
</evidence>
<dbReference type="InterPro" id="IPR003140">
    <property type="entry name" value="PLipase/COase/thioEstase"/>
</dbReference>
<dbReference type="Pfam" id="PF02230">
    <property type="entry name" value="Abhydrolase_2"/>
    <property type="match status" value="1"/>
</dbReference>
<dbReference type="Gene3D" id="3.40.50.1820">
    <property type="entry name" value="alpha/beta hydrolase"/>
    <property type="match status" value="1"/>
</dbReference>
<reference evidence="4 5" key="1">
    <citation type="submission" date="2014-05" db="EMBL/GenBank/DDBJ databases">
        <title>ATOL: Assembling a taxonomically balanced genome-scale reconstruction of the evolutionary history of the Enterobacteriaceae.</title>
        <authorList>
            <person name="Plunkett G.III."/>
            <person name="Neeno-Eckwall E.C."/>
            <person name="Glasner J.D."/>
            <person name="Perna N.T."/>
        </authorList>
    </citation>
    <scope>NUCLEOTIDE SEQUENCE [LARGE SCALE GENOMIC DNA]</scope>
    <source>
        <strain evidence="4 5">ATCC 33852</strain>
    </source>
</reference>
<dbReference type="SUPFAM" id="SSF53474">
    <property type="entry name" value="alpha/beta-Hydrolases"/>
    <property type="match status" value="1"/>
</dbReference>
<gene>
    <name evidence="4" type="ORF">GEAM_2560</name>
</gene>
<dbReference type="EMBL" id="JMPJ01000061">
    <property type="protein sequence ID" value="KFC80041.1"/>
    <property type="molecule type" value="Genomic_DNA"/>
</dbReference>
<keyword evidence="5" id="KW-1185">Reference proteome</keyword>
<evidence type="ECO:0000313" key="4">
    <source>
        <dbReference type="EMBL" id="KFC80041.1"/>
    </source>
</evidence>
<evidence type="ECO:0000313" key="5">
    <source>
        <dbReference type="Proteomes" id="UP000028640"/>
    </source>
</evidence>
<protein>
    <submittedName>
        <fullName evidence="4">Phospholipase/carboxylesterase</fullName>
        <ecNumber evidence="4">3.-.-.-</ecNumber>
        <ecNumber evidence="4">3.1.-.-</ecNumber>
    </submittedName>
</protein>
<accession>A0A085G8J6</accession>
<proteinExistence type="inferred from homology"/>
<dbReference type="PANTHER" id="PTHR10655">
    <property type="entry name" value="LYSOPHOSPHOLIPASE-RELATED"/>
    <property type="match status" value="1"/>
</dbReference>
<dbReference type="EC" id="3.1.-.-" evidence="4"/>
<name>A0A085G8J6_EWIA3</name>
<dbReference type="GeneID" id="78382779"/>
<evidence type="ECO:0000256" key="1">
    <source>
        <dbReference type="ARBA" id="ARBA00006499"/>
    </source>
</evidence>
<comment type="similarity">
    <text evidence="1">Belongs to the AB hydrolase superfamily. AB hydrolase 2 family.</text>
</comment>
<dbReference type="InterPro" id="IPR050565">
    <property type="entry name" value="LYPA1-2/EST-like"/>
</dbReference>
<dbReference type="GO" id="GO:0016787">
    <property type="term" value="F:hydrolase activity"/>
    <property type="evidence" value="ECO:0007669"/>
    <property type="project" value="UniProtKB-KW"/>
</dbReference>
<dbReference type="OrthoDB" id="9801763at2"/>